<organism evidence="1 2">
    <name type="scientific">Hyalomma asiaticum</name>
    <name type="common">Tick</name>
    <dbReference type="NCBI Taxonomy" id="266040"/>
    <lineage>
        <taxon>Eukaryota</taxon>
        <taxon>Metazoa</taxon>
        <taxon>Ecdysozoa</taxon>
        <taxon>Arthropoda</taxon>
        <taxon>Chelicerata</taxon>
        <taxon>Arachnida</taxon>
        <taxon>Acari</taxon>
        <taxon>Parasitiformes</taxon>
        <taxon>Ixodida</taxon>
        <taxon>Ixodoidea</taxon>
        <taxon>Ixodidae</taxon>
        <taxon>Hyalomminae</taxon>
        <taxon>Hyalomma</taxon>
    </lineage>
</organism>
<gene>
    <name evidence="1" type="ORF">HPB50_010446</name>
</gene>
<dbReference type="Proteomes" id="UP000821845">
    <property type="component" value="Chromosome 11"/>
</dbReference>
<reference evidence="1" key="1">
    <citation type="submission" date="2020-05" db="EMBL/GenBank/DDBJ databases">
        <title>Large-scale comparative analyses of tick genomes elucidate their genetic diversity and vector capacities.</title>
        <authorList>
            <person name="Jia N."/>
            <person name="Wang J."/>
            <person name="Shi W."/>
            <person name="Du L."/>
            <person name="Sun Y."/>
            <person name="Zhan W."/>
            <person name="Jiang J."/>
            <person name="Wang Q."/>
            <person name="Zhang B."/>
            <person name="Ji P."/>
            <person name="Sakyi L.B."/>
            <person name="Cui X."/>
            <person name="Yuan T."/>
            <person name="Jiang B."/>
            <person name="Yang W."/>
            <person name="Lam T.T.-Y."/>
            <person name="Chang Q."/>
            <person name="Ding S."/>
            <person name="Wang X."/>
            <person name="Zhu J."/>
            <person name="Ruan X."/>
            <person name="Zhao L."/>
            <person name="Wei J."/>
            <person name="Que T."/>
            <person name="Du C."/>
            <person name="Cheng J."/>
            <person name="Dai P."/>
            <person name="Han X."/>
            <person name="Huang E."/>
            <person name="Gao Y."/>
            <person name="Liu J."/>
            <person name="Shao H."/>
            <person name="Ye R."/>
            <person name="Li L."/>
            <person name="Wei W."/>
            <person name="Wang X."/>
            <person name="Wang C."/>
            <person name="Yang T."/>
            <person name="Huo Q."/>
            <person name="Li W."/>
            <person name="Guo W."/>
            <person name="Chen H."/>
            <person name="Zhou L."/>
            <person name="Ni X."/>
            <person name="Tian J."/>
            <person name="Zhou Y."/>
            <person name="Sheng Y."/>
            <person name="Liu T."/>
            <person name="Pan Y."/>
            <person name="Xia L."/>
            <person name="Li J."/>
            <person name="Zhao F."/>
            <person name="Cao W."/>
        </authorList>
    </citation>
    <scope>NUCLEOTIDE SEQUENCE</scope>
    <source>
        <strain evidence="1">Hyas-2018</strain>
    </source>
</reference>
<name>A0ACB7T1Z4_HYAAI</name>
<keyword evidence="2" id="KW-1185">Reference proteome</keyword>
<sequence length="619" mass="69477">MGAASGSLAAQSCQEDKATKEFFACGLLFNVIVSRNPPKERICTDLQCATATATFNVHSMRVMDVLLSPYDKYCRGFVGIDVTNRTVPPPPPPPPPPTCNEDLYLQKYFECGLMYMFNLPGANETDYNKRTSLVCDLIHAHKACVDSIRTTSYCPNGIPIQKNLDYFDNELRMASKEKCSALAAKRAARRRFRSSVPRCHIREYAGTYFTCGTIFLAATYPDAPPLDELCRLLAEFMKCVAGLVPCRTNSDITMQLDYFTSVLTEGHTENCKHKNISGFCDKFILMKDYFACSLTYYQSYDEFGRSYLLTKQHSCKLLEDYGKCTYEKVLKNSCQALKVLFSNIREVRDYMAKRFNQRNHVSCSIPSGMQKVQKQRGPVSALQSSCDEFGAVKRLLLCGVAFHRMLPVPALAQNSSSSSALVEVDNMTTEAVCPLVKEMKFCVYSAVKDSGCSESLFFNTEVSLLRRRLLAEFEGDCNDMLLSSGNSSAPAKNRQGCELKEFTQDWETCEADRAKEVALKYRSGTGSSGTVIIDVRQRDRFCRDLYGYLQCLRDSAGRHHCPALAPGNPRSDNQEWFRRLGFLACSSSPCLPFFSRWALRLFTFAGTACAVARYFAGWP</sequence>
<evidence type="ECO:0000313" key="1">
    <source>
        <dbReference type="EMBL" id="KAH6940940.1"/>
    </source>
</evidence>
<evidence type="ECO:0000313" key="2">
    <source>
        <dbReference type="Proteomes" id="UP000821845"/>
    </source>
</evidence>
<accession>A0ACB7T1Z4</accession>
<proteinExistence type="predicted"/>
<protein>
    <submittedName>
        <fullName evidence="1">Uncharacterized protein</fullName>
    </submittedName>
</protein>
<dbReference type="EMBL" id="CM023491">
    <property type="protein sequence ID" value="KAH6940940.1"/>
    <property type="molecule type" value="Genomic_DNA"/>
</dbReference>
<comment type="caution">
    <text evidence="1">The sequence shown here is derived from an EMBL/GenBank/DDBJ whole genome shotgun (WGS) entry which is preliminary data.</text>
</comment>